<keyword evidence="3" id="KW-1185">Reference proteome</keyword>
<reference evidence="2 3" key="1">
    <citation type="submission" date="2020-07" db="EMBL/GenBank/DDBJ databases">
        <title>Halosimplex litoreum sp. nov. and Halosimplex rubrum sp. nov., isolated from different salt environments.</title>
        <authorList>
            <person name="Cui H."/>
        </authorList>
    </citation>
    <scope>NUCLEOTIDE SEQUENCE [LARGE SCALE GENOMIC DNA]</scope>
    <source>
        <strain evidence="2 3">R2</strain>
    </source>
</reference>
<protein>
    <submittedName>
        <fullName evidence="2">Type II toxin-antitoxin system RelE/ParE family toxin</fullName>
    </submittedName>
</protein>
<dbReference type="EMBL" id="CP058909">
    <property type="protein sequence ID" value="QLH80237.1"/>
    <property type="molecule type" value="Genomic_DNA"/>
</dbReference>
<accession>A0A7D5P428</accession>
<sequence length="83" mass="9878">MTEVLLSERARDRLSALEPEVRERIKDALREIDPDRDLSGLSGEDAYKLRVGDYRVIIDWSREDETVYVLTLGHRRNVYDREW</sequence>
<dbReference type="Gene3D" id="3.30.2310.20">
    <property type="entry name" value="RelE-like"/>
    <property type="match status" value="1"/>
</dbReference>
<dbReference type="PANTHER" id="PTHR38813:SF1">
    <property type="entry name" value="TOXIN RELE1-RELATED"/>
    <property type="match status" value="1"/>
</dbReference>
<dbReference type="InterPro" id="IPR052747">
    <property type="entry name" value="TA_system_RelE_toxin"/>
</dbReference>
<dbReference type="Proteomes" id="UP000509346">
    <property type="component" value="Chromosome"/>
</dbReference>
<evidence type="ECO:0000313" key="3">
    <source>
        <dbReference type="Proteomes" id="UP000509346"/>
    </source>
</evidence>
<dbReference type="OrthoDB" id="97626at2157"/>
<dbReference type="InterPro" id="IPR007712">
    <property type="entry name" value="RelE/ParE_toxin"/>
</dbReference>
<evidence type="ECO:0000256" key="1">
    <source>
        <dbReference type="ARBA" id="ARBA00022649"/>
    </source>
</evidence>
<gene>
    <name evidence="2" type="ORF">HZS54_00735</name>
</gene>
<dbReference type="KEGG" id="hpel:HZS54_00735"/>
<dbReference type="PANTHER" id="PTHR38813">
    <property type="match status" value="1"/>
</dbReference>
<keyword evidence="1" id="KW-1277">Toxin-antitoxin system</keyword>
<organism evidence="2 3">
    <name type="scientific">Halosimplex pelagicum</name>
    <dbReference type="NCBI Taxonomy" id="869886"/>
    <lineage>
        <taxon>Archaea</taxon>
        <taxon>Methanobacteriati</taxon>
        <taxon>Methanobacteriota</taxon>
        <taxon>Stenosarchaea group</taxon>
        <taxon>Halobacteria</taxon>
        <taxon>Halobacteriales</taxon>
        <taxon>Haloarculaceae</taxon>
        <taxon>Halosimplex</taxon>
    </lineage>
</organism>
<dbReference type="InterPro" id="IPR035093">
    <property type="entry name" value="RelE/ParE_toxin_dom_sf"/>
</dbReference>
<dbReference type="SUPFAM" id="SSF143011">
    <property type="entry name" value="RelE-like"/>
    <property type="match status" value="1"/>
</dbReference>
<name>A0A7D5P428_9EURY</name>
<dbReference type="AlphaFoldDB" id="A0A7D5P428"/>
<dbReference type="GeneID" id="56081070"/>
<evidence type="ECO:0000313" key="2">
    <source>
        <dbReference type="EMBL" id="QLH80237.1"/>
    </source>
</evidence>
<proteinExistence type="predicted"/>
<dbReference type="Pfam" id="PF05016">
    <property type="entry name" value="ParE_toxin"/>
    <property type="match status" value="1"/>
</dbReference>
<dbReference type="RefSeq" id="WP_179920069.1">
    <property type="nucleotide sequence ID" value="NZ_CP058909.1"/>
</dbReference>